<evidence type="ECO:0000256" key="9">
    <source>
        <dbReference type="ARBA" id="ARBA00030320"/>
    </source>
</evidence>
<dbReference type="Pfam" id="PF00666">
    <property type="entry name" value="Cathelicidins"/>
    <property type="match status" value="1"/>
</dbReference>
<comment type="subcellular location">
    <subcellularLocation>
        <location evidence="2">Secreted</location>
    </subcellularLocation>
    <subcellularLocation>
        <location evidence="1">Target cell membrane</location>
    </subcellularLocation>
</comment>
<accession>A0AA35L4Y3</accession>
<dbReference type="InterPro" id="IPR000010">
    <property type="entry name" value="Cystatin_dom"/>
</dbReference>
<evidence type="ECO:0000256" key="8">
    <source>
        <dbReference type="ARBA" id="ARBA00023298"/>
    </source>
</evidence>
<keyword evidence="12" id="KW-1185">Reference proteome</keyword>
<evidence type="ECO:0000313" key="12">
    <source>
        <dbReference type="Proteomes" id="UP001178461"/>
    </source>
</evidence>
<feature type="signal peptide" evidence="10">
    <location>
        <begin position="1"/>
        <end position="18"/>
    </location>
</feature>
<dbReference type="GO" id="GO:0005615">
    <property type="term" value="C:extracellular space"/>
    <property type="evidence" value="ECO:0007669"/>
    <property type="project" value="TreeGrafter"/>
</dbReference>
<dbReference type="PANTHER" id="PTHR10206">
    <property type="entry name" value="CATHELICIDIN"/>
    <property type="match status" value="1"/>
</dbReference>
<dbReference type="EMBL" id="OX395137">
    <property type="protein sequence ID" value="CAI5789238.1"/>
    <property type="molecule type" value="Genomic_DNA"/>
</dbReference>
<feature type="chain" id="PRO_5041249984" description="Vipericidin" evidence="10">
    <location>
        <begin position="19"/>
        <end position="170"/>
    </location>
</feature>
<keyword evidence="4" id="KW-0964">Secreted</keyword>
<evidence type="ECO:0000256" key="6">
    <source>
        <dbReference type="ARBA" id="ARBA00023136"/>
    </source>
</evidence>
<comment type="similarity">
    <text evidence="3">Belongs to the cathelicidin family.</text>
</comment>
<dbReference type="InterPro" id="IPR001894">
    <property type="entry name" value="Cathelicidin-like"/>
</dbReference>
<evidence type="ECO:0000256" key="10">
    <source>
        <dbReference type="SAM" id="SignalP"/>
    </source>
</evidence>
<reference evidence="11" key="1">
    <citation type="submission" date="2022-12" db="EMBL/GenBank/DDBJ databases">
        <authorList>
            <person name="Alioto T."/>
            <person name="Alioto T."/>
            <person name="Gomez Garrido J."/>
        </authorList>
    </citation>
    <scope>NUCLEOTIDE SEQUENCE</scope>
</reference>
<proteinExistence type="inferred from homology"/>
<evidence type="ECO:0000313" key="11">
    <source>
        <dbReference type="EMBL" id="CAI5789238.1"/>
    </source>
</evidence>
<dbReference type="InterPro" id="IPR046350">
    <property type="entry name" value="Cystatin_sf"/>
</dbReference>
<dbReference type="PANTHER" id="PTHR10206:SF0">
    <property type="entry name" value="CATHELICIDIN B1-RELATED"/>
    <property type="match status" value="1"/>
</dbReference>
<keyword evidence="7" id="KW-1015">Disulfide bond</keyword>
<name>A0AA35L4Y3_9SAUR</name>
<dbReference type="Proteomes" id="UP001178461">
    <property type="component" value="Chromosome 12"/>
</dbReference>
<keyword evidence="5" id="KW-1052">Target cell membrane</keyword>
<evidence type="ECO:0000256" key="5">
    <source>
        <dbReference type="ARBA" id="ARBA00022537"/>
    </source>
</evidence>
<organism evidence="11 12">
    <name type="scientific">Podarcis lilfordi</name>
    <name type="common">Lilford's wall lizard</name>
    <dbReference type="NCBI Taxonomy" id="74358"/>
    <lineage>
        <taxon>Eukaryota</taxon>
        <taxon>Metazoa</taxon>
        <taxon>Chordata</taxon>
        <taxon>Craniata</taxon>
        <taxon>Vertebrata</taxon>
        <taxon>Euteleostomi</taxon>
        <taxon>Lepidosauria</taxon>
        <taxon>Squamata</taxon>
        <taxon>Bifurcata</taxon>
        <taxon>Unidentata</taxon>
        <taxon>Episquamata</taxon>
        <taxon>Laterata</taxon>
        <taxon>Lacertibaenia</taxon>
        <taxon>Lacertidae</taxon>
        <taxon>Podarcis</taxon>
    </lineage>
</organism>
<gene>
    <name evidence="11" type="ORF">PODLI_1B018500</name>
</gene>
<keyword evidence="10" id="KW-0732">Signal</keyword>
<dbReference type="GO" id="GO:0006952">
    <property type="term" value="P:defense response"/>
    <property type="evidence" value="ECO:0007669"/>
    <property type="project" value="InterPro"/>
</dbReference>
<dbReference type="Gene3D" id="3.10.450.10">
    <property type="match status" value="1"/>
</dbReference>
<dbReference type="GO" id="GO:0004869">
    <property type="term" value="F:cysteine-type endopeptidase inhibitor activity"/>
    <property type="evidence" value="ECO:0007669"/>
    <property type="project" value="InterPro"/>
</dbReference>
<dbReference type="SUPFAM" id="SSF54403">
    <property type="entry name" value="Cystatin/monellin"/>
    <property type="match status" value="1"/>
</dbReference>
<evidence type="ECO:0000256" key="3">
    <source>
        <dbReference type="ARBA" id="ARBA00005320"/>
    </source>
</evidence>
<keyword evidence="6" id="KW-0472">Membrane</keyword>
<dbReference type="AlphaFoldDB" id="A0AA35L4Y3"/>
<protein>
    <recommendedName>
        <fullName evidence="9">Vipericidin</fullName>
    </recommendedName>
</protein>
<sequence length="170" mass="18888">MELLLVGAILGALGVSTATLPGSESPPALLPRNIARMAVEEYNQESGGQAVFRLWKIRSTRKTRFDWGFHFSMDFTIKETLCQKTGKYRIGDCKYKPNGTTRDCSAEVSVHNFMQDSPLTSVNCHPLQANNPNSRNARPQAMEAAQPRIFVEQYFPSSFSTAALTAPEEE</sequence>
<dbReference type="GO" id="GO:0044218">
    <property type="term" value="C:other organism cell membrane"/>
    <property type="evidence" value="ECO:0007669"/>
    <property type="project" value="UniProtKB-KW"/>
</dbReference>
<evidence type="ECO:0000256" key="2">
    <source>
        <dbReference type="ARBA" id="ARBA00004613"/>
    </source>
</evidence>
<keyword evidence="8" id="KW-1053">Target membrane</keyword>
<evidence type="ECO:0000256" key="1">
    <source>
        <dbReference type="ARBA" id="ARBA00004175"/>
    </source>
</evidence>
<evidence type="ECO:0000256" key="7">
    <source>
        <dbReference type="ARBA" id="ARBA00023157"/>
    </source>
</evidence>
<dbReference type="CDD" id="cd00042">
    <property type="entry name" value="CY"/>
    <property type="match status" value="1"/>
</dbReference>
<evidence type="ECO:0000256" key="4">
    <source>
        <dbReference type="ARBA" id="ARBA00022525"/>
    </source>
</evidence>